<accession>A0ACB9H936</accession>
<evidence type="ECO:0000313" key="1">
    <source>
        <dbReference type="EMBL" id="KAI3792199.1"/>
    </source>
</evidence>
<dbReference type="EMBL" id="CM042009">
    <property type="protein sequence ID" value="KAI3792199.1"/>
    <property type="molecule type" value="Genomic_DNA"/>
</dbReference>
<comment type="caution">
    <text evidence="1">The sequence shown here is derived from an EMBL/GenBank/DDBJ whole genome shotgun (WGS) entry which is preliminary data.</text>
</comment>
<organism evidence="1 2">
    <name type="scientific">Cichorium intybus</name>
    <name type="common">Chicory</name>
    <dbReference type="NCBI Taxonomy" id="13427"/>
    <lineage>
        <taxon>Eukaryota</taxon>
        <taxon>Viridiplantae</taxon>
        <taxon>Streptophyta</taxon>
        <taxon>Embryophyta</taxon>
        <taxon>Tracheophyta</taxon>
        <taxon>Spermatophyta</taxon>
        <taxon>Magnoliopsida</taxon>
        <taxon>eudicotyledons</taxon>
        <taxon>Gunneridae</taxon>
        <taxon>Pentapetalae</taxon>
        <taxon>asterids</taxon>
        <taxon>campanulids</taxon>
        <taxon>Asterales</taxon>
        <taxon>Asteraceae</taxon>
        <taxon>Cichorioideae</taxon>
        <taxon>Cichorieae</taxon>
        <taxon>Cichoriinae</taxon>
        <taxon>Cichorium</taxon>
    </lineage>
</organism>
<name>A0ACB9H936_CICIN</name>
<reference evidence="1 2" key="2">
    <citation type="journal article" date="2022" name="Mol. Ecol. Resour.">
        <title>The genomes of chicory, endive, great burdock and yacon provide insights into Asteraceae paleo-polyploidization history and plant inulin production.</title>
        <authorList>
            <person name="Fan W."/>
            <person name="Wang S."/>
            <person name="Wang H."/>
            <person name="Wang A."/>
            <person name="Jiang F."/>
            <person name="Liu H."/>
            <person name="Zhao H."/>
            <person name="Xu D."/>
            <person name="Zhang Y."/>
        </authorList>
    </citation>
    <scope>NUCLEOTIDE SEQUENCE [LARGE SCALE GENOMIC DNA]</scope>
    <source>
        <strain evidence="2">cv. Punajuju</strain>
        <tissue evidence="1">Leaves</tissue>
    </source>
</reference>
<sequence length="193" mass="21620">MFPSEQLHLGKTADHDPSLDSSEARSKLVIEQQKQFFTNFVDLDNLCFDFSSPPVQNKLKDRDFQLKDNEKVSPFASLGIVNEFSSRSRKMNGERIHVQSCNVEDPEANDQKLSTTAKIRMAGQQFIVSYTSKADEISQLNHPFAVSFSGVSDDEAKDIELLLTLLASAEKTGKKTVSSCKKTPSVMQQHVFE</sequence>
<keyword evidence="2" id="KW-1185">Reference proteome</keyword>
<reference evidence="2" key="1">
    <citation type="journal article" date="2022" name="Mol. Ecol. Resour.">
        <title>The genomes of chicory, endive, great burdock and yacon provide insights into Asteraceae palaeo-polyploidization history and plant inulin production.</title>
        <authorList>
            <person name="Fan W."/>
            <person name="Wang S."/>
            <person name="Wang H."/>
            <person name="Wang A."/>
            <person name="Jiang F."/>
            <person name="Liu H."/>
            <person name="Zhao H."/>
            <person name="Xu D."/>
            <person name="Zhang Y."/>
        </authorList>
    </citation>
    <scope>NUCLEOTIDE SEQUENCE [LARGE SCALE GENOMIC DNA]</scope>
    <source>
        <strain evidence="2">cv. Punajuju</strain>
    </source>
</reference>
<dbReference type="Proteomes" id="UP001055811">
    <property type="component" value="Linkage Group LG01"/>
</dbReference>
<protein>
    <submittedName>
        <fullName evidence="1">Uncharacterized protein</fullName>
    </submittedName>
</protein>
<gene>
    <name evidence="1" type="ORF">L2E82_06072</name>
</gene>
<proteinExistence type="predicted"/>
<evidence type="ECO:0000313" key="2">
    <source>
        <dbReference type="Proteomes" id="UP001055811"/>
    </source>
</evidence>